<evidence type="ECO:0000259" key="2">
    <source>
        <dbReference type="Pfam" id="PF00465"/>
    </source>
</evidence>
<evidence type="ECO:0000259" key="3">
    <source>
        <dbReference type="Pfam" id="PF25137"/>
    </source>
</evidence>
<feature type="domain" description="Alcohol dehydrogenase iron-type/glycerol dehydrogenase GldA" evidence="2">
    <location>
        <begin position="18"/>
        <end position="161"/>
    </location>
</feature>
<evidence type="ECO:0000313" key="5">
    <source>
        <dbReference type="Proteomes" id="UP000254051"/>
    </source>
</evidence>
<dbReference type="InterPro" id="IPR001670">
    <property type="entry name" value="ADH_Fe/GldA"/>
</dbReference>
<dbReference type="PANTHER" id="PTHR11496">
    <property type="entry name" value="ALCOHOL DEHYDROGENASE"/>
    <property type="match status" value="1"/>
</dbReference>
<dbReference type="Pfam" id="PF00465">
    <property type="entry name" value="Fe-ADH"/>
    <property type="match status" value="1"/>
</dbReference>
<dbReference type="InterPro" id="IPR018211">
    <property type="entry name" value="ADH_Fe_CS"/>
</dbReference>
<dbReference type="AlphaFoldDB" id="A0A315ZRJ8"/>
<reference evidence="5" key="1">
    <citation type="submission" date="2017-07" db="EMBL/GenBank/DDBJ databases">
        <authorList>
            <person name="Varghese N."/>
            <person name="Submissions S."/>
        </authorList>
    </citation>
    <scope>NUCLEOTIDE SEQUENCE [LARGE SCALE GENOMIC DNA]</scope>
    <source>
        <strain evidence="5">NLAE-zl-C134</strain>
    </source>
</reference>
<dbReference type="SUPFAM" id="SSF56796">
    <property type="entry name" value="Dehydroquinate synthase-like"/>
    <property type="match status" value="1"/>
</dbReference>
<dbReference type="Gene3D" id="3.40.50.1970">
    <property type="match status" value="1"/>
</dbReference>
<dbReference type="Pfam" id="PF25137">
    <property type="entry name" value="ADH_Fe_C"/>
    <property type="match status" value="1"/>
</dbReference>
<keyword evidence="5" id="KW-1185">Reference proteome</keyword>
<dbReference type="GO" id="GO:0046872">
    <property type="term" value="F:metal ion binding"/>
    <property type="evidence" value="ECO:0007669"/>
    <property type="project" value="InterPro"/>
</dbReference>
<sequence length="368" mass="40588">MEFSVKPIIAVYQSLQNFIEQKGIDSKDLIITNEYVLVPQLNGAPLPCDVLYQEKYGQGEPSDEMIDAMIRDMKNKDYQRIIAIGGGTVIDISKLFVFGNGYNAEGIFAKGSELPKKRQLIVIPTTCGTGSEMTNISIVEFKQKQTKIGLAVPALYADEAALIPQMLDTLPYGVFAASSIDALVHAVESYVSPKATVFSRMFGKTAIEKILRGYMKMRKRNVQGLPEDMEDFLVASTMAGVAFGNAGCGAVHALSYPIGGNYHVPHGNANYMVFEGVFLMYKKLGADLSPVEEVLEEVLGCTRNDVWSDLFELLSFVLERRALKDLGVDETKCAEMAASVIKNQQRLLANNPIKLCQENMKTIYMSCL</sequence>
<dbReference type="GO" id="GO:0004022">
    <property type="term" value="F:alcohol dehydrogenase (NAD+) activity"/>
    <property type="evidence" value="ECO:0007669"/>
    <property type="project" value="TreeGrafter"/>
</dbReference>
<proteinExistence type="predicted"/>
<dbReference type="Gene3D" id="1.20.1090.10">
    <property type="entry name" value="Dehydroquinate synthase-like - alpha domain"/>
    <property type="match status" value="1"/>
</dbReference>
<evidence type="ECO:0000256" key="1">
    <source>
        <dbReference type="ARBA" id="ARBA00023002"/>
    </source>
</evidence>
<dbReference type="InterPro" id="IPR039697">
    <property type="entry name" value="Alcohol_dehydrogenase_Fe"/>
</dbReference>
<evidence type="ECO:0000313" key="4">
    <source>
        <dbReference type="EMBL" id="SUQ15682.1"/>
    </source>
</evidence>
<dbReference type="InterPro" id="IPR056798">
    <property type="entry name" value="ADH_Fe_C"/>
</dbReference>
<dbReference type="PANTHER" id="PTHR11496:SF83">
    <property type="entry name" value="HYDROXYACID-OXOACID TRANSHYDROGENASE, MITOCHONDRIAL"/>
    <property type="match status" value="1"/>
</dbReference>
<feature type="domain" description="Fe-containing alcohol dehydrogenase-like C-terminal" evidence="3">
    <location>
        <begin position="176"/>
        <end position="366"/>
    </location>
</feature>
<protein>
    <submittedName>
        <fullName evidence="4">4-hydroxybutyrate dehydrogenase</fullName>
    </submittedName>
</protein>
<keyword evidence="1" id="KW-0560">Oxidoreductase</keyword>
<organism evidence="4 5">
    <name type="scientific">Faecalicatena contorta</name>
    <dbReference type="NCBI Taxonomy" id="39482"/>
    <lineage>
        <taxon>Bacteria</taxon>
        <taxon>Bacillati</taxon>
        <taxon>Bacillota</taxon>
        <taxon>Clostridia</taxon>
        <taxon>Lachnospirales</taxon>
        <taxon>Lachnospiraceae</taxon>
        <taxon>Faecalicatena</taxon>
    </lineage>
</organism>
<name>A0A315ZRJ8_9FIRM</name>
<dbReference type="PROSITE" id="PS00060">
    <property type="entry name" value="ADH_IRON_2"/>
    <property type="match status" value="1"/>
</dbReference>
<gene>
    <name evidence="4" type="ORF">SAMN05216529_11538</name>
</gene>
<dbReference type="RefSeq" id="WP_109713737.1">
    <property type="nucleotide sequence ID" value="NZ_QGDS01000015.1"/>
</dbReference>
<dbReference type="OrthoDB" id="9804734at2"/>
<accession>A0A315ZRJ8</accession>
<dbReference type="EMBL" id="UHJJ01000015">
    <property type="protein sequence ID" value="SUQ15682.1"/>
    <property type="molecule type" value="Genomic_DNA"/>
</dbReference>
<dbReference type="Proteomes" id="UP000254051">
    <property type="component" value="Unassembled WGS sequence"/>
</dbReference>